<feature type="region of interest" description="Disordered" evidence="1">
    <location>
        <begin position="324"/>
        <end position="343"/>
    </location>
</feature>
<feature type="compositionally biased region" description="Pro residues" evidence="1">
    <location>
        <begin position="99"/>
        <end position="110"/>
    </location>
</feature>
<feature type="compositionally biased region" description="Pro residues" evidence="1">
    <location>
        <begin position="327"/>
        <end position="336"/>
    </location>
</feature>
<dbReference type="Proteomes" id="UP001359485">
    <property type="component" value="Unassembled WGS sequence"/>
</dbReference>
<feature type="region of interest" description="Disordered" evidence="1">
    <location>
        <begin position="180"/>
        <end position="199"/>
    </location>
</feature>
<protein>
    <submittedName>
        <fullName evidence="3">Uncharacterized protein</fullName>
    </submittedName>
</protein>
<feature type="region of interest" description="Disordered" evidence="1">
    <location>
        <begin position="93"/>
        <end position="172"/>
    </location>
</feature>
<keyword evidence="2" id="KW-0732">Signal</keyword>
<comment type="caution">
    <text evidence="3">The sequence shown here is derived from an EMBL/GenBank/DDBJ whole genome shotgun (WGS) entry which is preliminary data.</text>
</comment>
<name>A0ABR1BBJ9_POLSC</name>
<accession>A0ABR1BBJ9</accession>
<dbReference type="EMBL" id="JAWJWF010000002">
    <property type="protein sequence ID" value="KAK6637600.1"/>
    <property type="molecule type" value="Genomic_DNA"/>
</dbReference>
<feature type="signal peptide" evidence="2">
    <location>
        <begin position="1"/>
        <end position="24"/>
    </location>
</feature>
<feature type="compositionally biased region" description="Polar residues" evidence="1">
    <location>
        <begin position="186"/>
        <end position="199"/>
    </location>
</feature>
<evidence type="ECO:0000313" key="3">
    <source>
        <dbReference type="EMBL" id="KAK6637600.1"/>
    </source>
</evidence>
<reference evidence="3 4" key="1">
    <citation type="submission" date="2023-09" db="EMBL/GenBank/DDBJ databases">
        <title>Genomes of two closely related lineages of the louse Polyplax serrata with different host specificities.</title>
        <authorList>
            <person name="Martinu J."/>
            <person name="Tarabai H."/>
            <person name="Stefka J."/>
            <person name="Hypsa V."/>
        </authorList>
    </citation>
    <scope>NUCLEOTIDE SEQUENCE [LARGE SCALE GENOMIC DNA]</scope>
    <source>
        <strain evidence="3">98ZLc_SE</strain>
    </source>
</reference>
<organism evidence="3 4">
    <name type="scientific">Polyplax serrata</name>
    <name type="common">Common mouse louse</name>
    <dbReference type="NCBI Taxonomy" id="468196"/>
    <lineage>
        <taxon>Eukaryota</taxon>
        <taxon>Metazoa</taxon>
        <taxon>Ecdysozoa</taxon>
        <taxon>Arthropoda</taxon>
        <taxon>Hexapoda</taxon>
        <taxon>Insecta</taxon>
        <taxon>Pterygota</taxon>
        <taxon>Neoptera</taxon>
        <taxon>Paraneoptera</taxon>
        <taxon>Psocodea</taxon>
        <taxon>Troctomorpha</taxon>
        <taxon>Phthiraptera</taxon>
        <taxon>Anoplura</taxon>
        <taxon>Polyplacidae</taxon>
        <taxon>Polyplax</taxon>
    </lineage>
</organism>
<evidence type="ECO:0000256" key="1">
    <source>
        <dbReference type="SAM" id="MobiDB-lite"/>
    </source>
</evidence>
<proteinExistence type="predicted"/>
<dbReference type="Gene3D" id="6.10.250.2670">
    <property type="match status" value="1"/>
</dbReference>
<gene>
    <name evidence="3" type="ORF">RUM44_008022</name>
</gene>
<keyword evidence="4" id="KW-1185">Reference proteome</keyword>
<feature type="chain" id="PRO_5046618247" evidence="2">
    <location>
        <begin position="25"/>
        <end position="446"/>
    </location>
</feature>
<sequence length="446" mass="49579">MTRDAVTSLLLLLLTALPTPFVERDRLRERERQARAQMSSQADMREMVEANPLFDAPVRVNPSQRSDPMTQQIQQHLGPFQLMRQFLEQPKRLIGVDGPHPPPSPAPVPASDPCASSRLQPPPPEFKKPPQQSSHHPSATRGGFVKPQDGKPPYGGRGGYPGQPLKHGGQHDQRSNLIVQAKGPPNRTNSHYLDNSESRSINRVNQGAGRNLPRFDALDCPVDIQEPATPAPQEVESILKSNNGTISESAHIWIHAYKKLALFCRGLEGSSNLFAFLLHSLQTISLEHKKEMTEEIVPLAAPIAATPRKETDIRFNFSSELTKLVPPLSPPPPTPRRPGSGAMANWARRNSLQKYVNGTQDEKNWLHVKKTLSTLSSFNAHRNLRFKPVSRSSYLGFAKDLMKTTNDIHNVCLGMLKERVAINRDLGDYLTDSTTTELITSKCNAE</sequence>
<evidence type="ECO:0000256" key="2">
    <source>
        <dbReference type="SAM" id="SignalP"/>
    </source>
</evidence>
<evidence type="ECO:0000313" key="4">
    <source>
        <dbReference type="Proteomes" id="UP001359485"/>
    </source>
</evidence>